<evidence type="ECO:0000256" key="7">
    <source>
        <dbReference type="ARBA" id="ARBA00022729"/>
    </source>
</evidence>
<evidence type="ECO:0000256" key="10">
    <source>
        <dbReference type="ARBA" id="ARBA00047475"/>
    </source>
</evidence>
<sequence length="542" mass="61264">MDQNGTLRTSIQFIMRVILALVCLSFLVTPSTSFKILVYNSKFGQSNGHFMGTIADILVEAGHNVTSLIPIIEPSFNDNTEKSHKIYIDQTEKTKQITEFLNSDATNWFEMDTFDFIKQFLVGTPYSDRFALQCEGVLKEEQLIERLRNEEYDVFIAENFDMCGIGLVPLIKPRALINTAASSPIAWMSDEFGLPSALSYNPSPTISHVDIHSMWSRLNNIISELMYYRFFASSRWMIEDLFREKFGPDYPSLKGISSHAAYTLIYSEPLIDYASPTLNRVVYVGGIGARPAKELDEHFDRLLVLRTRTVLISFGTVVMTHRIPENVKRSIVQAVSRFPDVTFIWKYENPEDAFAKETASVASNLHLAKWIPQNDILSDTRLSAFITHGGAASTQEFMLKGKPGLSIPIFTDQPRNAGLLDKNGLGKMFDKFDLVDTDKFAAAIKDLLENENYRENARKLAAKLAKKPFSSKEQLIRTVEFAAEFGGSPALRPQSYDMAFMEYHNLDIIVFLVIMFAALLVASARLAMLLLRSLVISNLKWK</sequence>
<accession>A0AAV5TY30</accession>
<keyword evidence="4" id="KW-0328">Glycosyltransferase</keyword>
<dbReference type="Pfam" id="PF00201">
    <property type="entry name" value="UDPGT"/>
    <property type="match status" value="1"/>
</dbReference>
<evidence type="ECO:0000313" key="12">
    <source>
        <dbReference type="EMBL" id="GMS99267.1"/>
    </source>
</evidence>
<evidence type="ECO:0000256" key="9">
    <source>
        <dbReference type="ARBA" id="ARBA00023136"/>
    </source>
</evidence>
<name>A0AAV5TY30_9BILA</name>
<keyword evidence="13" id="KW-1185">Reference proteome</keyword>
<dbReference type="FunFam" id="3.40.50.2000:FF:000038">
    <property type="entry name" value="UDP-GlucuronosylTransferase"/>
    <property type="match status" value="1"/>
</dbReference>
<dbReference type="AlphaFoldDB" id="A0AAV5TY30"/>
<evidence type="ECO:0000256" key="4">
    <source>
        <dbReference type="ARBA" id="ARBA00022676"/>
    </source>
</evidence>
<evidence type="ECO:0000256" key="2">
    <source>
        <dbReference type="ARBA" id="ARBA00009995"/>
    </source>
</evidence>
<dbReference type="SUPFAM" id="SSF53756">
    <property type="entry name" value="UDP-Glycosyltransferase/glycogen phosphorylase"/>
    <property type="match status" value="1"/>
</dbReference>
<evidence type="ECO:0000256" key="3">
    <source>
        <dbReference type="ARBA" id="ARBA00012544"/>
    </source>
</evidence>
<evidence type="ECO:0000256" key="8">
    <source>
        <dbReference type="ARBA" id="ARBA00022989"/>
    </source>
</evidence>
<dbReference type="Proteomes" id="UP001432027">
    <property type="component" value="Unassembled WGS sequence"/>
</dbReference>
<dbReference type="CDD" id="cd03784">
    <property type="entry name" value="GT1_Gtf-like"/>
    <property type="match status" value="1"/>
</dbReference>
<dbReference type="PANTHER" id="PTHR48043">
    <property type="entry name" value="EG:EG0003.4 PROTEIN-RELATED"/>
    <property type="match status" value="1"/>
</dbReference>
<comment type="subcellular location">
    <subcellularLocation>
        <location evidence="1">Membrane</location>
        <topology evidence="1">Single-pass membrane protein</topology>
    </subcellularLocation>
</comment>
<comment type="catalytic activity">
    <reaction evidence="10">
        <text>glucuronate acceptor + UDP-alpha-D-glucuronate = acceptor beta-D-glucuronoside + UDP + H(+)</text>
        <dbReference type="Rhea" id="RHEA:21032"/>
        <dbReference type="ChEBI" id="CHEBI:15378"/>
        <dbReference type="ChEBI" id="CHEBI:58052"/>
        <dbReference type="ChEBI" id="CHEBI:58223"/>
        <dbReference type="ChEBI" id="CHEBI:132367"/>
        <dbReference type="ChEBI" id="CHEBI:132368"/>
        <dbReference type="EC" id="2.4.1.17"/>
    </reaction>
</comment>
<evidence type="ECO:0000256" key="6">
    <source>
        <dbReference type="ARBA" id="ARBA00022692"/>
    </source>
</evidence>
<evidence type="ECO:0000256" key="5">
    <source>
        <dbReference type="ARBA" id="ARBA00022679"/>
    </source>
</evidence>
<keyword evidence="8 11" id="KW-1133">Transmembrane helix</keyword>
<gene>
    <name evidence="12" type="ORF">PENTCL1PPCAC_21442</name>
</gene>
<dbReference type="EC" id="2.4.1.17" evidence="3"/>
<comment type="similarity">
    <text evidence="2">Belongs to the UDP-glycosyltransferase family.</text>
</comment>
<keyword evidence="5" id="KW-0808">Transferase</keyword>
<dbReference type="InterPro" id="IPR050271">
    <property type="entry name" value="UDP-glycosyltransferase"/>
</dbReference>
<evidence type="ECO:0000256" key="1">
    <source>
        <dbReference type="ARBA" id="ARBA00004167"/>
    </source>
</evidence>
<keyword evidence="9 11" id="KW-0472">Membrane</keyword>
<feature type="transmembrane region" description="Helical" evidence="11">
    <location>
        <begin position="508"/>
        <end position="531"/>
    </location>
</feature>
<dbReference type="EMBL" id="BTSX01000005">
    <property type="protein sequence ID" value="GMS99267.1"/>
    <property type="molecule type" value="Genomic_DNA"/>
</dbReference>
<evidence type="ECO:0000256" key="11">
    <source>
        <dbReference type="SAM" id="Phobius"/>
    </source>
</evidence>
<dbReference type="InterPro" id="IPR002213">
    <property type="entry name" value="UDP_glucos_trans"/>
</dbReference>
<keyword evidence="6 11" id="KW-0812">Transmembrane</keyword>
<keyword evidence="7" id="KW-0732">Signal</keyword>
<organism evidence="12 13">
    <name type="scientific">Pristionchus entomophagus</name>
    <dbReference type="NCBI Taxonomy" id="358040"/>
    <lineage>
        <taxon>Eukaryota</taxon>
        <taxon>Metazoa</taxon>
        <taxon>Ecdysozoa</taxon>
        <taxon>Nematoda</taxon>
        <taxon>Chromadorea</taxon>
        <taxon>Rhabditida</taxon>
        <taxon>Rhabditina</taxon>
        <taxon>Diplogasteromorpha</taxon>
        <taxon>Diplogasteroidea</taxon>
        <taxon>Neodiplogasteridae</taxon>
        <taxon>Pristionchus</taxon>
    </lineage>
</organism>
<comment type="caution">
    <text evidence="12">The sequence shown here is derived from an EMBL/GenBank/DDBJ whole genome shotgun (WGS) entry which is preliminary data.</text>
</comment>
<evidence type="ECO:0000313" key="13">
    <source>
        <dbReference type="Proteomes" id="UP001432027"/>
    </source>
</evidence>
<reference evidence="12" key="1">
    <citation type="submission" date="2023-10" db="EMBL/GenBank/DDBJ databases">
        <title>Genome assembly of Pristionchus species.</title>
        <authorList>
            <person name="Yoshida K."/>
            <person name="Sommer R.J."/>
        </authorList>
    </citation>
    <scope>NUCLEOTIDE SEQUENCE</scope>
    <source>
        <strain evidence="12">RS0144</strain>
    </source>
</reference>
<dbReference type="GO" id="GO:0015020">
    <property type="term" value="F:glucuronosyltransferase activity"/>
    <property type="evidence" value="ECO:0007669"/>
    <property type="project" value="UniProtKB-EC"/>
</dbReference>
<dbReference type="Gene3D" id="3.40.50.2000">
    <property type="entry name" value="Glycogen Phosphorylase B"/>
    <property type="match status" value="1"/>
</dbReference>
<proteinExistence type="inferred from homology"/>
<dbReference type="PANTHER" id="PTHR48043:SF23">
    <property type="entry name" value="UDP-GLUCURONOSYLTRANSFERASE"/>
    <property type="match status" value="1"/>
</dbReference>
<dbReference type="GO" id="GO:0016020">
    <property type="term" value="C:membrane"/>
    <property type="evidence" value="ECO:0007669"/>
    <property type="project" value="UniProtKB-SubCell"/>
</dbReference>
<protein>
    <recommendedName>
        <fullName evidence="3">glucuronosyltransferase</fullName>
        <ecNumber evidence="3">2.4.1.17</ecNumber>
    </recommendedName>
</protein>